<name>A0A026W310_OOCBI</name>
<dbReference type="AlphaFoldDB" id="A0A026W310"/>
<dbReference type="Proteomes" id="UP000053097">
    <property type="component" value="Unassembled WGS sequence"/>
</dbReference>
<reference evidence="1 2" key="1">
    <citation type="journal article" date="2014" name="Curr. Biol.">
        <title>The genome of the clonal raider ant Cerapachys biroi.</title>
        <authorList>
            <person name="Oxley P.R."/>
            <person name="Ji L."/>
            <person name="Fetter-Pruneda I."/>
            <person name="McKenzie S.K."/>
            <person name="Li C."/>
            <person name="Hu H."/>
            <person name="Zhang G."/>
            <person name="Kronauer D.J."/>
        </authorList>
    </citation>
    <scope>NUCLEOTIDE SEQUENCE [LARGE SCALE GENOMIC DNA]</scope>
</reference>
<evidence type="ECO:0000313" key="1">
    <source>
        <dbReference type="EMBL" id="EZA50465.1"/>
    </source>
</evidence>
<gene>
    <name evidence="1" type="ORF">X777_10658</name>
</gene>
<proteinExistence type="predicted"/>
<keyword evidence="2" id="KW-1185">Reference proteome</keyword>
<organism evidence="1 2">
    <name type="scientific">Ooceraea biroi</name>
    <name type="common">Clonal raider ant</name>
    <name type="synonym">Cerapachys biroi</name>
    <dbReference type="NCBI Taxonomy" id="2015173"/>
    <lineage>
        <taxon>Eukaryota</taxon>
        <taxon>Metazoa</taxon>
        <taxon>Ecdysozoa</taxon>
        <taxon>Arthropoda</taxon>
        <taxon>Hexapoda</taxon>
        <taxon>Insecta</taxon>
        <taxon>Pterygota</taxon>
        <taxon>Neoptera</taxon>
        <taxon>Endopterygota</taxon>
        <taxon>Hymenoptera</taxon>
        <taxon>Apocrita</taxon>
        <taxon>Aculeata</taxon>
        <taxon>Formicoidea</taxon>
        <taxon>Formicidae</taxon>
        <taxon>Dorylinae</taxon>
        <taxon>Ooceraea</taxon>
    </lineage>
</organism>
<evidence type="ECO:0000313" key="2">
    <source>
        <dbReference type="Proteomes" id="UP000053097"/>
    </source>
</evidence>
<accession>A0A026W310</accession>
<protein>
    <submittedName>
        <fullName evidence="1">Uncharacterized protein</fullName>
    </submittedName>
</protein>
<sequence>MPVACDPLQPGADLFDVARGGIKKAACATNSCAISKSTASSVNKIAAAADTRSKKPAAHAMIFHAKSTINQIARRRSCTLVLIRNE</sequence>
<dbReference type="EMBL" id="KK107455">
    <property type="protein sequence ID" value="EZA50465.1"/>
    <property type="molecule type" value="Genomic_DNA"/>
</dbReference>